<dbReference type="EMBL" id="SRZC01000028">
    <property type="protein sequence ID" value="TGX80193.1"/>
    <property type="molecule type" value="Genomic_DNA"/>
</dbReference>
<accession>A0AC61QM49</accession>
<sequence length="69" mass="7942">MKAAFYALEQKVYSGPLPAPEDFAQYEKTLPGATDCILRMTERQIEYRIKQEDKIIDGKLKMAARGQYL</sequence>
<gene>
    <name evidence="1" type="ORF">E5358_13390</name>
</gene>
<comment type="caution">
    <text evidence="1">The sequence shown here is derived from an EMBL/GenBank/DDBJ whole genome shotgun (WGS) entry which is preliminary data.</text>
</comment>
<keyword evidence="2" id="KW-1185">Reference proteome</keyword>
<proteinExistence type="predicted"/>
<evidence type="ECO:0000313" key="1">
    <source>
        <dbReference type="EMBL" id="TGX80193.1"/>
    </source>
</evidence>
<evidence type="ECO:0000313" key="2">
    <source>
        <dbReference type="Proteomes" id="UP000308886"/>
    </source>
</evidence>
<protein>
    <submittedName>
        <fullName evidence="1">DUF2335 domain-containing protein</fullName>
    </submittedName>
</protein>
<name>A0AC61QM49_9BACT</name>
<dbReference type="Proteomes" id="UP000308886">
    <property type="component" value="Unassembled WGS sequence"/>
</dbReference>
<reference evidence="1" key="1">
    <citation type="submission" date="2019-04" db="EMBL/GenBank/DDBJ databases">
        <title>Microbes associate with the intestines of laboratory mice.</title>
        <authorList>
            <person name="Navarre W."/>
            <person name="Wong E."/>
            <person name="Huang K."/>
            <person name="Tropini C."/>
            <person name="Ng K."/>
            <person name="Yu B."/>
        </authorList>
    </citation>
    <scope>NUCLEOTIDE SEQUENCE</scope>
    <source>
        <strain evidence="1">NM73_A23</strain>
    </source>
</reference>
<organism evidence="1 2">
    <name type="scientific">Palleniella muris</name>
    <dbReference type="NCBI Taxonomy" id="3038145"/>
    <lineage>
        <taxon>Bacteria</taxon>
        <taxon>Pseudomonadati</taxon>
        <taxon>Bacteroidota</taxon>
        <taxon>Bacteroidia</taxon>
        <taxon>Bacteroidales</taxon>
        <taxon>Prevotellaceae</taxon>
        <taxon>Palleniella</taxon>
    </lineage>
</organism>